<dbReference type="Proteomes" id="UP000386281">
    <property type="component" value="Unassembled WGS sequence"/>
</dbReference>
<sequence>METVTRILIGAVLGISGGFFLAQANGTINGGVVVGVPLILLGMAVMLRGARD</sequence>
<keyword evidence="1" id="KW-1133">Transmembrane helix</keyword>
<dbReference type="EMBL" id="CAACXN010000015">
    <property type="protein sequence ID" value="VEW13517.1"/>
    <property type="molecule type" value="Genomic_DNA"/>
</dbReference>
<keyword evidence="1" id="KW-0472">Membrane</keyword>
<feature type="transmembrane region" description="Helical" evidence="1">
    <location>
        <begin position="30"/>
        <end position="47"/>
    </location>
</feature>
<reference evidence="2 3" key="1">
    <citation type="submission" date="2019-02" db="EMBL/GenBank/DDBJ databases">
        <authorList>
            <consortium name="Pathogen Informatics"/>
        </authorList>
    </citation>
    <scope>NUCLEOTIDE SEQUENCE [LARGE SCALE GENOMIC DNA]</scope>
    <source>
        <strain evidence="2 3">3012STDY7078520</strain>
    </source>
</reference>
<keyword evidence="1" id="KW-0812">Transmembrane</keyword>
<feature type="transmembrane region" description="Helical" evidence="1">
    <location>
        <begin position="7"/>
        <end position="24"/>
    </location>
</feature>
<gene>
    <name evidence="2" type="ORF">NCTC12391_01762</name>
</gene>
<evidence type="ECO:0000256" key="1">
    <source>
        <dbReference type="SAM" id="Phobius"/>
    </source>
</evidence>
<name>A0A449D7E0_9MICO</name>
<dbReference type="AlphaFoldDB" id="A0A449D7E0"/>
<evidence type="ECO:0000313" key="2">
    <source>
        <dbReference type="EMBL" id="VEW13517.1"/>
    </source>
</evidence>
<accession>A0A449D7E0</accession>
<proteinExistence type="predicted"/>
<evidence type="ECO:0000313" key="3">
    <source>
        <dbReference type="Proteomes" id="UP000386281"/>
    </source>
</evidence>
<protein>
    <submittedName>
        <fullName evidence="2">Uncharacterized protein</fullName>
    </submittedName>
</protein>
<organism evidence="2 3">
    <name type="scientific">Brevibacterium casei</name>
    <dbReference type="NCBI Taxonomy" id="33889"/>
    <lineage>
        <taxon>Bacteria</taxon>
        <taxon>Bacillati</taxon>
        <taxon>Actinomycetota</taxon>
        <taxon>Actinomycetes</taxon>
        <taxon>Micrococcales</taxon>
        <taxon>Brevibacteriaceae</taxon>
        <taxon>Brevibacterium</taxon>
    </lineage>
</organism>